<reference evidence="2 3" key="1">
    <citation type="submission" date="2018-06" db="EMBL/GenBank/DDBJ databases">
        <title>Comparative genomics reveals the genomic features of Rhizophagus irregularis, R. cerebriforme, R. diaphanum and Gigaspora rosea, and their symbiotic lifestyle signature.</title>
        <authorList>
            <person name="Morin E."/>
            <person name="San Clemente H."/>
            <person name="Chen E.C.H."/>
            <person name="De La Providencia I."/>
            <person name="Hainaut M."/>
            <person name="Kuo A."/>
            <person name="Kohler A."/>
            <person name="Murat C."/>
            <person name="Tang N."/>
            <person name="Roy S."/>
            <person name="Loubradou J."/>
            <person name="Henrissat B."/>
            <person name="Grigoriev I.V."/>
            <person name="Corradi N."/>
            <person name="Roux C."/>
            <person name="Martin F.M."/>
        </authorList>
    </citation>
    <scope>NUCLEOTIDE SEQUENCE [LARGE SCALE GENOMIC DNA]</scope>
    <source>
        <strain evidence="2 3">DAOM 194757</strain>
    </source>
</reference>
<dbReference type="OrthoDB" id="2436309at2759"/>
<comment type="caution">
    <text evidence="2">The sequence shown here is derived from an EMBL/GenBank/DDBJ whole genome shotgun (WGS) entry which is preliminary data.</text>
</comment>
<feature type="region of interest" description="Disordered" evidence="1">
    <location>
        <begin position="1"/>
        <end position="28"/>
    </location>
</feature>
<organism evidence="2 3">
    <name type="scientific">Gigaspora rosea</name>
    <dbReference type="NCBI Taxonomy" id="44941"/>
    <lineage>
        <taxon>Eukaryota</taxon>
        <taxon>Fungi</taxon>
        <taxon>Fungi incertae sedis</taxon>
        <taxon>Mucoromycota</taxon>
        <taxon>Glomeromycotina</taxon>
        <taxon>Glomeromycetes</taxon>
        <taxon>Diversisporales</taxon>
        <taxon>Gigasporaceae</taxon>
        <taxon>Gigaspora</taxon>
    </lineage>
</organism>
<sequence length="786" mass="91665">MMNTSTNDLTMTEVESEKELIESDKEERVDFEEALEDGNDKPLDDVNSLIENNTESISNFQSVELIHDQFRSSETIDVSENFSKLLDIQISYLTKVLYDHQREKNPPIFDVQEFIEIIESREPKLKGLFNAFFLAMNPGGKNQQTKELLYKKVMLLCYQMAGLRNKQISNVKAEIGLFMLQSGASAYCINTMANMGICTTYQTVFNKLEEIVKSHEANVQKYIRNCSNNLIVCCIDDYHNLHRIQIPSTTSIPQIAHMATILFNTAKTLPIPFYSNYNFEKINWRWIRDIIYANESELIESLVVHSYGADIFERYGRQFNLIKLVDLMELDLKNMKNYIDAIKTFIGLPEMQEYLNNSIILVPADFPGQLNIRKAIVQRLVLRNLTIPKEITHLVPFLGALHLSLNTHESVFLVFWTHAGWQIIKEYVIVRFGLSKDIGYRTFFDLLDNLIPATLDIYTILFRGNHFDEYVSTVFRLWSVMKRFNWHNYDKILLAFISDIHYWKMTGHSIIDTLKNHLNIFDEYPVENFHSLLRHHTNAKVNTAKSLRRDALFIDNLRHNNDFITSFASKRDYPYTKKDLDELVKATAIFLLDFFENVWKYQGKMEKKVEGKIIKKVYCYFPYIECRFPLGALLLGYHSQTIPSQHNFCDRINCFEIVDNRINVLICGHAYHEKCFQLQGLRCKHCFLYLSKAIDDLADSYNQRLCSTDEDKKNKSNKNNNNVLLPEDCDLDEAKILNSKIENNRLKEKIAAFVENSSRFGSINLSNRNEFSYTTHNPLCDITNIL</sequence>
<evidence type="ECO:0000256" key="1">
    <source>
        <dbReference type="SAM" id="MobiDB-lite"/>
    </source>
</evidence>
<name>A0A397VR75_9GLOM</name>
<dbReference type="EMBL" id="QKWP01000223">
    <property type="protein sequence ID" value="RIB24261.1"/>
    <property type="molecule type" value="Genomic_DNA"/>
</dbReference>
<evidence type="ECO:0000313" key="3">
    <source>
        <dbReference type="Proteomes" id="UP000266673"/>
    </source>
</evidence>
<evidence type="ECO:0000313" key="2">
    <source>
        <dbReference type="EMBL" id="RIB24261.1"/>
    </source>
</evidence>
<feature type="compositionally biased region" description="Basic and acidic residues" evidence="1">
    <location>
        <begin position="15"/>
        <end position="28"/>
    </location>
</feature>
<dbReference type="Proteomes" id="UP000266673">
    <property type="component" value="Unassembled WGS sequence"/>
</dbReference>
<dbReference type="AlphaFoldDB" id="A0A397VR75"/>
<keyword evidence="3" id="KW-1185">Reference proteome</keyword>
<protein>
    <submittedName>
        <fullName evidence="2">Uncharacterized protein</fullName>
    </submittedName>
</protein>
<proteinExistence type="predicted"/>
<accession>A0A397VR75</accession>
<dbReference type="STRING" id="44941.A0A397VR75"/>
<feature type="compositionally biased region" description="Polar residues" evidence="1">
    <location>
        <begin position="1"/>
        <end position="10"/>
    </location>
</feature>
<gene>
    <name evidence="2" type="ORF">C2G38_2242099</name>
</gene>